<evidence type="ECO:0000256" key="9">
    <source>
        <dbReference type="RuleBase" id="RU000492"/>
    </source>
</evidence>
<proteinExistence type="inferred from homology"/>
<dbReference type="SMART" id="SM00487">
    <property type="entry name" value="DEXDc"/>
    <property type="match status" value="1"/>
</dbReference>
<feature type="domain" description="Helicase C-terminal" evidence="13">
    <location>
        <begin position="555"/>
        <end position="686"/>
    </location>
</feature>
<dbReference type="EC" id="3.6.4.13" evidence="10"/>
<comment type="function">
    <text evidence="8">ATP-binding RNA helicase involved in the biogenesis of 60S ribosomal subunits.</text>
</comment>
<evidence type="ECO:0000256" key="10">
    <source>
        <dbReference type="RuleBase" id="RU365068"/>
    </source>
</evidence>
<dbReference type="Proteomes" id="UP000770717">
    <property type="component" value="Unassembled WGS sequence"/>
</dbReference>
<dbReference type="Pfam" id="PF00271">
    <property type="entry name" value="Helicase_C"/>
    <property type="match status" value="1"/>
</dbReference>
<feature type="compositionally biased region" description="Basic and acidic residues" evidence="11">
    <location>
        <begin position="64"/>
        <end position="73"/>
    </location>
</feature>
<dbReference type="SUPFAM" id="SSF52540">
    <property type="entry name" value="P-loop containing nucleoside triphosphate hydrolases"/>
    <property type="match status" value="1"/>
</dbReference>
<dbReference type="PROSITE" id="PS51192">
    <property type="entry name" value="HELICASE_ATP_BIND_1"/>
    <property type="match status" value="1"/>
</dbReference>
<keyword evidence="3 9" id="KW-0347">Helicase</keyword>
<dbReference type="PROSITE" id="PS51194">
    <property type="entry name" value="HELICASE_CTER"/>
    <property type="match status" value="1"/>
</dbReference>
<evidence type="ECO:0000256" key="5">
    <source>
        <dbReference type="ARBA" id="ARBA00022884"/>
    </source>
</evidence>
<dbReference type="PROSITE" id="PS00039">
    <property type="entry name" value="DEAD_ATP_HELICASE"/>
    <property type="match status" value="1"/>
</dbReference>
<dbReference type="InterPro" id="IPR011545">
    <property type="entry name" value="DEAD/DEAH_box_helicase_dom"/>
</dbReference>
<comment type="catalytic activity">
    <reaction evidence="7 10">
        <text>ATP + H2O = ADP + phosphate + H(+)</text>
        <dbReference type="Rhea" id="RHEA:13065"/>
        <dbReference type="ChEBI" id="CHEBI:15377"/>
        <dbReference type="ChEBI" id="CHEBI:15378"/>
        <dbReference type="ChEBI" id="CHEBI:30616"/>
        <dbReference type="ChEBI" id="CHEBI:43474"/>
        <dbReference type="ChEBI" id="CHEBI:456216"/>
        <dbReference type="EC" id="3.6.4.13"/>
    </reaction>
</comment>
<keyword evidence="2 9" id="KW-0378">Hydrolase</keyword>
<evidence type="ECO:0000256" key="3">
    <source>
        <dbReference type="ARBA" id="ARBA00022806"/>
    </source>
</evidence>
<evidence type="ECO:0000256" key="8">
    <source>
        <dbReference type="ARBA" id="ARBA00056648"/>
    </source>
</evidence>
<feature type="compositionally biased region" description="Basic and acidic residues" evidence="11">
    <location>
        <begin position="46"/>
        <end position="56"/>
    </location>
</feature>
<feature type="domain" description="Helicase ATP-binding" evidence="12">
    <location>
        <begin position="302"/>
        <end position="510"/>
    </location>
</feature>
<evidence type="ECO:0000313" key="14">
    <source>
        <dbReference type="EMBL" id="KAG9487426.1"/>
    </source>
</evidence>
<evidence type="ECO:0000259" key="12">
    <source>
        <dbReference type="PROSITE" id="PS51192"/>
    </source>
</evidence>
<dbReference type="Gene3D" id="3.40.50.300">
    <property type="entry name" value="P-loop containing nucleotide triphosphate hydrolases"/>
    <property type="match status" value="2"/>
</dbReference>
<evidence type="ECO:0000256" key="1">
    <source>
        <dbReference type="ARBA" id="ARBA00022741"/>
    </source>
</evidence>
<feature type="compositionally biased region" description="Basic and acidic residues" evidence="11">
    <location>
        <begin position="168"/>
        <end position="194"/>
    </location>
</feature>
<reference evidence="14" key="1">
    <citation type="thesis" date="2020" institute="ProQuest LLC" country="789 East Eisenhower Parkway, Ann Arbor, MI, USA">
        <title>Comparative Genomics and Chromosome Evolution.</title>
        <authorList>
            <person name="Mudd A.B."/>
        </authorList>
    </citation>
    <scope>NUCLEOTIDE SEQUENCE</scope>
    <source>
        <strain evidence="14">HN-11 Male</strain>
        <tissue evidence="14">Kidney and liver</tissue>
    </source>
</reference>
<protein>
    <recommendedName>
        <fullName evidence="10">ATP-dependent RNA helicase</fullName>
        <ecNumber evidence="10">3.6.4.13</ecNumber>
    </recommendedName>
</protein>
<dbReference type="InterPro" id="IPR001650">
    <property type="entry name" value="Helicase_C-like"/>
</dbReference>
<dbReference type="InterPro" id="IPR014001">
    <property type="entry name" value="Helicase_ATP-bd"/>
</dbReference>
<evidence type="ECO:0000259" key="13">
    <source>
        <dbReference type="PROSITE" id="PS51194"/>
    </source>
</evidence>
<comment type="similarity">
    <text evidence="6">Belongs to the DEAD box helicase family. DDX51/DBP6 subfamily.</text>
</comment>
<dbReference type="GO" id="GO:0003723">
    <property type="term" value="F:RNA binding"/>
    <property type="evidence" value="ECO:0007669"/>
    <property type="project" value="UniProtKB-UniRule"/>
</dbReference>
<feature type="compositionally biased region" description="Basic and acidic residues" evidence="11">
    <location>
        <begin position="142"/>
        <end position="161"/>
    </location>
</feature>
<feature type="compositionally biased region" description="Basic and acidic residues" evidence="11">
    <location>
        <begin position="117"/>
        <end position="134"/>
    </location>
</feature>
<dbReference type="CDD" id="cd18787">
    <property type="entry name" value="SF2_C_DEAD"/>
    <property type="match status" value="1"/>
</dbReference>
<evidence type="ECO:0000256" key="11">
    <source>
        <dbReference type="SAM" id="MobiDB-lite"/>
    </source>
</evidence>
<dbReference type="Pfam" id="PF00270">
    <property type="entry name" value="DEAD"/>
    <property type="match status" value="1"/>
</dbReference>
<feature type="region of interest" description="Disordered" evidence="11">
    <location>
        <begin position="46"/>
        <end position="212"/>
    </location>
</feature>
<gene>
    <name evidence="14" type="ORF">GDO78_007331</name>
</gene>
<dbReference type="InterPro" id="IPR000629">
    <property type="entry name" value="RNA-helicase_DEAD-box_CS"/>
</dbReference>
<sequence>MSLFVIDRYLGDEVDSTEDRAKALLEKLHQQAKVRQLQLKCKEQKVKAVSKSHSEEEVVDTVEIQDHSEDSEKRKKSKKRKKTFNDETSVEEVNPGLDAEPEVDNLKAKKPRKRKINKDEQEKSISQEAEAEKKEHKKKVSKREAKKSSSSESIHSEDAKPVHKSKHKPGDEKSGKGSRAASEDTKVAPKKNESAEVEVSTTQNEKDGGKKDASVDPNFLLLGGFEAKPVQKVLPVLPQWLAKPNLVQKDIKQNLVSIHDVPYLKPNMLKKMEANKVKSFFPVQAEVIPAILHSCLHGFLVGRGGYRPNDICVSAPTGSGKTLAFVVPIVQVLSARVVCEVRALVVLPTKELAQQVCKVFNVYADGTGLKVVLMAGHKSFSKEQETLVTKKSFGFCSLADILVCTPGRLVDHIHKTEGFTLKHLRFLVIDEADRMIDTMSQDWLPQVINAAYKVEPHDQGMLFTRKMPGVPTAANYGQLQLPLQRLLFSATLTHNPEKLQKLGLYQPRLFTSIYKQPKSNTPQDQNGPSTSENFSLPAGLTHYYIPCNLNSKPLILLHFLLTLRFSRVLCFTNSRESSHRLFLLIKLFGGVNVAEFSSRLTPGERKKALKEFEQGKLQLLISTDATARGIDITGVKCVINYDAPQYIRVYVHRVGRTARGGTAGLAFTMLLRIQVCNVFPCCVWGK</sequence>
<organism evidence="14 15">
    <name type="scientific">Eleutherodactylus coqui</name>
    <name type="common">Puerto Rican coqui</name>
    <dbReference type="NCBI Taxonomy" id="57060"/>
    <lineage>
        <taxon>Eukaryota</taxon>
        <taxon>Metazoa</taxon>
        <taxon>Chordata</taxon>
        <taxon>Craniata</taxon>
        <taxon>Vertebrata</taxon>
        <taxon>Euteleostomi</taxon>
        <taxon>Amphibia</taxon>
        <taxon>Batrachia</taxon>
        <taxon>Anura</taxon>
        <taxon>Neobatrachia</taxon>
        <taxon>Hyloidea</taxon>
        <taxon>Eleutherodactylidae</taxon>
        <taxon>Eleutherodactylinae</taxon>
        <taxon>Eleutherodactylus</taxon>
        <taxon>Eleutherodactylus</taxon>
    </lineage>
</organism>
<comment type="function">
    <text evidence="10">RNA helicase.</text>
</comment>
<dbReference type="FunFam" id="3.40.50.300:FF:001539">
    <property type="entry name" value="ATP-dependent RNA helicase DDX51"/>
    <property type="match status" value="1"/>
</dbReference>
<evidence type="ECO:0000256" key="7">
    <source>
        <dbReference type="ARBA" id="ARBA00047984"/>
    </source>
</evidence>
<keyword evidence="15" id="KW-1185">Reference proteome</keyword>
<comment type="domain">
    <text evidence="10">The Q motif is unique to and characteristic of the DEAD box family of RNA helicases and controls ATP binding and hydrolysis.</text>
</comment>
<evidence type="ECO:0000256" key="6">
    <source>
        <dbReference type="ARBA" id="ARBA00038200"/>
    </source>
</evidence>
<dbReference type="GO" id="GO:0016787">
    <property type="term" value="F:hydrolase activity"/>
    <property type="evidence" value="ECO:0007669"/>
    <property type="project" value="UniProtKB-KW"/>
</dbReference>
<keyword evidence="1 9" id="KW-0547">Nucleotide-binding</keyword>
<dbReference type="OrthoDB" id="3370at2759"/>
<keyword evidence="4 9" id="KW-0067">ATP-binding</keyword>
<dbReference type="PANTHER" id="PTHR24031">
    <property type="entry name" value="RNA HELICASE"/>
    <property type="match status" value="1"/>
</dbReference>
<keyword evidence="5 10" id="KW-0694">RNA-binding</keyword>
<name>A0A8J6FHF9_ELECQ</name>
<dbReference type="GO" id="GO:0005524">
    <property type="term" value="F:ATP binding"/>
    <property type="evidence" value="ECO:0007669"/>
    <property type="project" value="UniProtKB-UniRule"/>
</dbReference>
<comment type="caution">
    <text evidence="14">The sequence shown here is derived from an EMBL/GenBank/DDBJ whole genome shotgun (WGS) entry which is preliminary data.</text>
</comment>
<dbReference type="CDD" id="cd17956">
    <property type="entry name" value="DEADc_DDX51"/>
    <property type="match status" value="1"/>
</dbReference>
<dbReference type="GO" id="GO:0003724">
    <property type="term" value="F:RNA helicase activity"/>
    <property type="evidence" value="ECO:0007669"/>
    <property type="project" value="UniProtKB-EC"/>
</dbReference>
<dbReference type="AlphaFoldDB" id="A0A8J6FHF9"/>
<dbReference type="InterPro" id="IPR027417">
    <property type="entry name" value="P-loop_NTPase"/>
</dbReference>
<dbReference type="EMBL" id="WNTK01000003">
    <property type="protein sequence ID" value="KAG9487426.1"/>
    <property type="molecule type" value="Genomic_DNA"/>
</dbReference>
<dbReference type="SMART" id="SM00490">
    <property type="entry name" value="HELICc"/>
    <property type="match status" value="1"/>
</dbReference>
<evidence type="ECO:0000256" key="4">
    <source>
        <dbReference type="ARBA" id="ARBA00022840"/>
    </source>
</evidence>
<evidence type="ECO:0000313" key="15">
    <source>
        <dbReference type="Proteomes" id="UP000770717"/>
    </source>
</evidence>
<accession>A0A8J6FHF9</accession>
<evidence type="ECO:0000256" key="2">
    <source>
        <dbReference type="ARBA" id="ARBA00022801"/>
    </source>
</evidence>